<comment type="caution">
    <text evidence="6">The sequence shown here is derived from an EMBL/GenBank/DDBJ whole genome shotgun (WGS) entry which is preliminary data.</text>
</comment>
<dbReference type="GO" id="GO:0016020">
    <property type="term" value="C:membrane"/>
    <property type="evidence" value="ECO:0007669"/>
    <property type="project" value="UniProtKB-SubCell"/>
</dbReference>
<gene>
    <name evidence="6" type="ORF">EV202_1443</name>
</gene>
<feature type="transmembrane region" description="Helical" evidence="5">
    <location>
        <begin position="92"/>
        <end position="113"/>
    </location>
</feature>
<organism evidence="6 7">
    <name type="scientific">Prevotella heparinolytica</name>
    <dbReference type="NCBI Taxonomy" id="28113"/>
    <lineage>
        <taxon>Bacteria</taxon>
        <taxon>Pseudomonadati</taxon>
        <taxon>Bacteroidota</taxon>
        <taxon>Bacteroidia</taxon>
        <taxon>Bacteroidales</taxon>
        <taxon>Bacteroidaceae</taxon>
        <taxon>Bacteroides</taxon>
    </lineage>
</organism>
<dbReference type="InterPro" id="IPR006480">
    <property type="entry name" value="Phage_holin_4_1"/>
</dbReference>
<evidence type="ECO:0000256" key="1">
    <source>
        <dbReference type="ARBA" id="ARBA00004141"/>
    </source>
</evidence>
<evidence type="ECO:0000256" key="4">
    <source>
        <dbReference type="ARBA" id="ARBA00023136"/>
    </source>
</evidence>
<evidence type="ECO:0000313" key="6">
    <source>
        <dbReference type="EMBL" id="TCO86118.1"/>
    </source>
</evidence>
<evidence type="ECO:0000313" key="7">
    <source>
        <dbReference type="Proteomes" id="UP000295600"/>
    </source>
</evidence>
<dbReference type="Proteomes" id="UP000295600">
    <property type="component" value="Unassembled WGS sequence"/>
</dbReference>
<dbReference type="AlphaFoldDB" id="A0A4R2LEY9"/>
<dbReference type="Pfam" id="PF05105">
    <property type="entry name" value="Phage_holin_4_1"/>
    <property type="match status" value="1"/>
</dbReference>
<keyword evidence="2 5" id="KW-0812">Transmembrane</keyword>
<evidence type="ECO:0000256" key="2">
    <source>
        <dbReference type="ARBA" id="ARBA00022692"/>
    </source>
</evidence>
<sequence>MELVEILDKIYPQLIMLGCIYLLVLLLIFFDLCAGIRKAKQRGEFRSSFGLRKTVEKIAKYFNMLFVITVIDGIQMLAITQLNAQITHQLPVIPFLTFIGAIFVGFIELKSIYEKAGDKEKAKISEAAKLVGKIVSDRSTQEIATKVIEYLKTEKQEGGQHGECS</sequence>
<keyword evidence="3 5" id="KW-1133">Transmembrane helix</keyword>
<evidence type="ECO:0000256" key="3">
    <source>
        <dbReference type="ARBA" id="ARBA00022989"/>
    </source>
</evidence>
<accession>A0A4R2LEY9</accession>
<evidence type="ECO:0000256" key="5">
    <source>
        <dbReference type="SAM" id="Phobius"/>
    </source>
</evidence>
<proteinExistence type="predicted"/>
<keyword evidence="4 5" id="KW-0472">Membrane</keyword>
<comment type="subcellular location">
    <subcellularLocation>
        <location evidence="1">Membrane</location>
        <topology evidence="1">Multi-pass membrane protein</topology>
    </subcellularLocation>
</comment>
<feature type="transmembrane region" description="Helical" evidence="5">
    <location>
        <begin position="58"/>
        <end position="80"/>
    </location>
</feature>
<name>A0A4R2LEY9_9BACE</name>
<reference evidence="6 7" key="1">
    <citation type="submission" date="2019-03" db="EMBL/GenBank/DDBJ databases">
        <title>Genomic Encyclopedia of Type Strains, Phase IV (KMG-IV): sequencing the most valuable type-strain genomes for metagenomic binning, comparative biology and taxonomic classification.</title>
        <authorList>
            <person name="Goeker M."/>
        </authorList>
    </citation>
    <scope>NUCLEOTIDE SEQUENCE [LARGE SCALE GENOMIC DNA]</scope>
    <source>
        <strain evidence="6 7">DSM 23917</strain>
    </source>
</reference>
<dbReference type="EMBL" id="SLXB01000044">
    <property type="protein sequence ID" value="TCO86118.1"/>
    <property type="molecule type" value="Genomic_DNA"/>
</dbReference>
<feature type="transmembrane region" description="Helical" evidence="5">
    <location>
        <begin position="14"/>
        <end position="37"/>
    </location>
</feature>
<protein>
    <submittedName>
        <fullName evidence="6">Holin family protein</fullName>
    </submittedName>
</protein>
<dbReference type="RefSeq" id="WP_131927574.1">
    <property type="nucleotide sequence ID" value="NZ_SLXB01000044.1"/>
</dbReference>